<dbReference type="Gene3D" id="1.20.1310.10">
    <property type="entry name" value="Cullin Repeats"/>
    <property type="match status" value="2"/>
</dbReference>
<dbReference type="SUPFAM" id="SSF74788">
    <property type="entry name" value="Cullin repeat-like"/>
    <property type="match status" value="1"/>
</dbReference>
<proteinExistence type="inferred from homology"/>
<keyword evidence="4" id="KW-1185">Reference proteome</keyword>
<dbReference type="GO" id="GO:0006511">
    <property type="term" value="P:ubiquitin-dependent protein catabolic process"/>
    <property type="evidence" value="ECO:0007669"/>
    <property type="project" value="InterPro"/>
</dbReference>
<dbReference type="AlphaFoldDB" id="A0A6A6J0D5"/>
<dbReference type="RefSeq" id="XP_033690616.1">
    <property type="nucleotide sequence ID" value="XM_033835029.1"/>
</dbReference>
<dbReference type="InterPro" id="IPR001373">
    <property type="entry name" value="Cullin_N"/>
</dbReference>
<name>A0A6A6J0D5_9PLEO</name>
<dbReference type="PANTHER" id="PTHR11932">
    <property type="entry name" value="CULLIN"/>
    <property type="match status" value="1"/>
</dbReference>
<dbReference type="Proteomes" id="UP000800094">
    <property type="component" value="Unassembled WGS sequence"/>
</dbReference>
<dbReference type="InterPro" id="IPR016159">
    <property type="entry name" value="Cullin_repeat-like_dom_sf"/>
</dbReference>
<dbReference type="EMBL" id="ML987189">
    <property type="protein sequence ID" value="KAF2255612.1"/>
    <property type="molecule type" value="Genomic_DNA"/>
</dbReference>
<dbReference type="OrthoDB" id="10577483at2759"/>
<evidence type="ECO:0000259" key="2">
    <source>
        <dbReference type="Pfam" id="PF00888"/>
    </source>
</evidence>
<dbReference type="GeneID" id="54588359"/>
<feature type="domain" description="Cullin N-terminal" evidence="2">
    <location>
        <begin position="26"/>
        <end position="320"/>
    </location>
</feature>
<evidence type="ECO:0000313" key="4">
    <source>
        <dbReference type="Proteomes" id="UP000800094"/>
    </source>
</evidence>
<comment type="similarity">
    <text evidence="1">Belongs to the cullin family.</text>
</comment>
<organism evidence="3 4">
    <name type="scientific">Trematosphaeria pertusa</name>
    <dbReference type="NCBI Taxonomy" id="390896"/>
    <lineage>
        <taxon>Eukaryota</taxon>
        <taxon>Fungi</taxon>
        <taxon>Dikarya</taxon>
        <taxon>Ascomycota</taxon>
        <taxon>Pezizomycotina</taxon>
        <taxon>Dothideomycetes</taxon>
        <taxon>Pleosporomycetidae</taxon>
        <taxon>Pleosporales</taxon>
        <taxon>Massarineae</taxon>
        <taxon>Trematosphaeriaceae</taxon>
        <taxon>Trematosphaeria</taxon>
    </lineage>
</organism>
<gene>
    <name evidence="3" type="ORF">BU26DRAFT_598485</name>
</gene>
<sequence length="340" mass="40128">MPYQKVKPQRRLEVLHDTKVARELEILERELKLRLQHRPSTLSFEETYRSAYRVAILFREKKKLYELVVTLIDEYMNARFPTLPMRDRLLQAPIEEMGAARDVESDVTELLEALENLWKDLSIQLSVVRDLCMALESCYYDDNNLPSVYDAGCTTFRRLFQQHLFPIGVNSTTVQNVIMVFIRNEFHRDRIYDLVDHERLRSSIQFLKTISENVAKNKVSKNTAEEDTPFAAVEARLLHDCQRFYQEEAEAWLHHGRLDSYCHQAVRRLQDEWERCKALLGEPSAGKMVKLVGDEVIRRRLDDLKQLEARDDVLTWLQDEESRLLSYSTIRDASKDDIRY</sequence>
<dbReference type="GO" id="GO:0031625">
    <property type="term" value="F:ubiquitin protein ligase binding"/>
    <property type="evidence" value="ECO:0007669"/>
    <property type="project" value="InterPro"/>
</dbReference>
<reference evidence="3" key="1">
    <citation type="journal article" date="2020" name="Stud. Mycol.">
        <title>101 Dothideomycetes genomes: a test case for predicting lifestyles and emergence of pathogens.</title>
        <authorList>
            <person name="Haridas S."/>
            <person name="Albert R."/>
            <person name="Binder M."/>
            <person name="Bloem J."/>
            <person name="Labutti K."/>
            <person name="Salamov A."/>
            <person name="Andreopoulos B."/>
            <person name="Baker S."/>
            <person name="Barry K."/>
            <person name="Bills G."/>
            <person name="Bluhm B."/>
            <person name="Cannon C."/>
            <person name="Castanera R."/>
            <person name="Culley D."/>
            <person name="Daum C."/>
            <person name="Ezra D."/>
            <person name="Gonzalez J."/>
            <person name="Henrissat B."/>
            <person name="Kuo A."/>
            <person name="Liang C."/>
            <person name="Lipzen A."/>
            <person name="Lutzoni F."/>
            <person name="Magnuson J."/>
            <person name="Mondo S."/>
            <person name="Nolan M."/>
            <person name="Ohm R."/>
            <person name="Pangilinan J."/>
            <person name="Park H.-J."/>
            <person name="Ramirez L."/>
            <person name="Alfaro M."/>
            <person name="Sun H."/>
            <person name="Tritt A."/>
            <person name="Yoshinaga Y."/>
            <person name="Zwiers L.-H."/>
            <person name="Turgeon B."/>
            <person name="Goodwin S."/>
            <person name="Spatafora J."/>
            <person name="Crous P."/>
            <person name="Grigoriev I."/>
        </authorList>
    </citation>
    <scope>NUCLEOTIDE SEQUENCE</scope>
    <source>
        <strain evidence="3">CBS 122368</strain>
    </source>
</reference>
<dbReference type="Pfam" id="PF00888">
    <property type="entry name" value="Cullin"/>
    <property type="match status" value="1"/>
</dbReference>
<evidence type="ECO:0000256" key="1">
    <source>
        <dbReference type="ARBA" id="ARBA00006019"/>
    </source>
</evidence>
<protein>
    <submittedName>
        <fullName evidence="3">Cullin repeat-containing protein</fullName>
    </submittedName>
</protein>
<evidence type="ECO:0000313" key="3">
    <source>
        <dbReference type="EMBL" id="KAF2255612.1"/>
    </source>
</evidence>
<dbReference type="InterPro" id="IPR045093">
    <property type="entry name" value="Cullin"/>
</dbReference>
<accession>A0A6A6J0D5</accession>